<dbReference type="InterPro" id="IPR003593">
    <property type="entry name" value="AAA+_ATPase"/>
</dbReference>
<dbReference type="SUPFAM" id="SSF52540">
    <property type="entry name" value="P-loop containing nucleoside triphosphate hydrolases"/>
    <property type="match status" value="1"/>
</dbReference>
<dbReference type="InterPro" id="IPR027417">
    <property type="entry name" value="P-loop_NTPase"/>
</dbReference>
<gene>
    <name evidence="2" type="ORF">LX66_1268</name>
</gene>
<dbReference type="Proteomes" id="UP000316778">
    <property type="component" value="Unassembled WGS sequence"/>
</dbReference>
<sequence length="379" mass="43903">MDIPRILEQTLDKQLGKQKVIMLYGTRRVGKTTLIQNIAERHKDNVLLLQGEDMQVAAILQQRTIANYQRLTRNKKIIIIDEAQAVPAIGQVLKLMIDNIKGITIIVTGSSSFDLVTAAGEPLVGRQLVYQLYPIAQVELTEIEDLLTTTSNLEQRLIYGSYPELWHLPTIEEKETYLKSLVSSYLLKDILMYENVKGADILYRLLQLLAFQIGSEVSTIELGNTLQLSKNTVDRYLDLLAKVFIIYPLPGYSNNLRKEVSKSKKWFFYDNGIRNALINNFSPLQTRNDVGQLWEQYFLSERMKFNSYRGYHPQYYFWRTYDQQELDLIEVNNRQELTAFECKWKAGKIRIPTAFGKAYPHAIFNGITQLNYLDFITFT</sequence>
<dbReference type="Gene3D" id="3.40.50.300">
    <property type="entry name" value="P-loop containing nucleotide triphosphate hydrolases"/>
    <property type="match status" value="1"/>
</dbReference>
<evidence type="ECO:0000313" key="2">
    <source>
        <dbReference type="EMBL" id="TWI91887.1"/>
    </source>
</evidence>
<protein>
    <recommendedName>
        <fullName evidence="1">AAA+ ATPase domain-containing protein</fullName>
    </recommendedName>
</protein>
<dbReference type="Pfam" id="PF13635">
    <property type="entry name" value="DUF4143"/>
    <property type="match status" value="1"/>
</dbReference>
<dbReference type="AlphaFoldDB" id="A0A562TEB0"/>
<dbReference type="RefSeq" id="WP_145711018.1">
    <property type="nucleotide sequence ID" value="NZ_BAAAFY010000001.1"/>
</dbReference>
<dbReference type="OrthoDB" id="9778168at2"/>
<comment type="caution">
    <text evidence="2">The sequence shown here is derived from an EMBL/GenBank/DDBJ whole genome shotgun (WGS) entry which is preliminary data.</text>
</comment>
<accession>A0A562TEB0</accession>
<evidence type="ECO:0000313" key="3">
    <source>
        <dbReference type="Proteomes" id="UP000316778"/>
    </source>
</evidence>
<dbReference type="PANTHER" id="PTHR43566:SF1">
    <property type="entry name" value="AAA+ ATPASE DOMAIN-CONTAINING PROTEIN"/>
    <property type="match status" value="1"/>
</dbReference>
<proteinExistence type="predicted"/>
<organism evidence="2 3">
    <name type="scientific">Chitinophaga japonensis</name>
    <name type="common">Flexibacter japonensis</name>
    <dbReference type="NCBI Taxonomy" id="104662"/>
    <lineage>
        <taxon>Bacteria</taxon>
        <taxon>Pseudomonadati</taxon>
        <taxon>Bacteroidota</taxon>
        <taxon>Chitinophagia</taxon>
        <taxon>Chitinophagales</taxon>
        <taxon>Chitinophagaceae</taxon>
        <taxon>Chitinophaga</taxon>
    </lineage>
</organism>
<evidence type="ECO:0000259" key="1">
    <source>
        <dbReference type="SMART" id="SM00382"/>
    </source>
</evidence>
<dbReference type="EMBL" id="VLLG01000002">
    <property type="protein sequence ID" value="TWI91887.1"/>
    <property type="molecule type" value="Genomic_DNA"/>
</dbReference>
<dbReference type="InterPro" id="IPR041682">
    <property type="entry name" value="AAA_14"/>
</dbReference>
<feature type="domain" description="AAA+ ATPase" evidence="1">
    <location>
        <begin position="17"/>
        <end position="134"/>
    </location>
</feature>
<dbReference type="SMART" id="SM00382">
    <property type="entry name" value="AAA"/>
    <property type="match status" value="1"/>
</dbReference>
<dbReference type="Pfam" id="PF13173">
    <property type="entry name" value="AAA_14"/>
    <property type="match status" value="1"/>
</dbReference>
<keyword evidence="3" id="KW-1185">Reference proteome</keyword>
<name>A0A562TEB0_CHIJA</name>
<reference evidence="2 3" key="1">
    <citation type="journal article" date="2013" name="Stand. Genomic Sci.">
        <title>Genomic Encyclopedia of Type Strains, Phase I: The one thousand microbial genomes (KMG-I) project.</title>
        <authorList>
            <person name="Kyrpides N.C."/>
            <person name="Woyke T."/>
            <person name="Eisen J.A."/>
            <person name="Garrity G."/>
            <person name="Lilburn T.G."/>
            <person name="Beck B.J."/>
            <person name="Whitman W.B."/>
            <person name="Hugenholtz P."/>
            <person name="Klenk H.P."/>
        </authorList>
    </citation>
    <scope>NUCLEOTIDE SEQUENCE [LARGE SCALE GENOMIC DNA]</scope>
    <source>
        <strain evidence="2 3">DSM 13484</strain>
    </source>
</reference>
<dbReference type="PANTHER" id="PTHR43566">
    <property type="entry name" value="CONSERVED PROTEIN"/>
    <property type="match status" value="1"/>
</dbReference>
<dbReference type="InterPro" id="IPR025420">
    <property type="entry name" value="DUF4143"/>
</dbReference>